<dbReference type="PROSITE" id="PS00018">
    <property type="entry name" value="EF_HAND_1"/>
    <property type="match status" value="1"/>
</dbReference>
<dbReference type="Gene3D" id="2.60.40.420">
    <property type="entry name" value="Cupredoxins - blue copper proteins"/>
    <property type="match status" value="1"/>
</dbReference>
<comment type="cofactor">
    <cofactor evidence="3">
        <name>Cu(2+)</name>
        <dbReference type="ChEBI" id="CHEBI:29036"/>
    </cofactor>
    <text evidence="3">The crystal structure with reduced Cu(1+) has also been determined.</text>
</comment>
<feature type="binding site" evidence="3">
    <location>
        <position position="1201"/>
    </location>
    <ligand>
        <name>Cu cation</name>
        <dbReference type="ChEBI" id="CHEBI:23378"/>
    </ligand>
</feature>
<name>A0A1J5TPV2_9ARCH</name>
<reference evidence="6 7" key="1">
    <citation type="submission" date="2016-08" db="EMBL/GenBank/DDBJ databases">
        <title>New Insights into Marine Group III Euryarchaeota, from dark to light.</title>
        <authorList>
            <person name="Haro-Moreno J.M."/>
            <person name="Rodriguez-Valera F."/>
            <person name="Lopez-Garcia P."/>
            <person name="Moreira D."/>
            <person name="Martin-Cuadrado A.B."/>
        </authorList>
    </citation>
    <scope>NUCLEOTIDE SEQUENCE [LARGE SCALE GENOMIC DNA]</scope>
    <source>
        <strain evidence="6">CG-Epi5</strain>
    </source>
</reference>
<evidence type="ECO:0000313" key="6">
    <source>
        <dbReference type="EMBL" id="OIR22219.1"/>
    </source>
</evidence>
<proteinExistence type="predicted"/>
<feature type="binding site" evidence="3">
    <location>
        <position position="1153"/>
    </location>
    <ligand>
        <name>Cu cation</name>
        <dbReference type="ChEBI" id="CHEBI:23378"/>
    </ligand>
</feature>
<keyword evidence="2 3" id="KW-0186">Copper</keyword>
<evidence type="ECO:0000256" key="2">
    <source>
        <dbReference type="ARBA" id="ARBA00023008"/>
    </source>
</evidence>
<dbReference type="EMBL" id="MIYW01000012">
    <property type="protein sequence ID" value="OIR22219.1"/>
    <property type="molecule type" value="Genomic_DNA"/>
</dbReference>
<dbReference type="InterPro" id="IPR002048">
    <property type="entry name" value="EF_hand_dom"/>
</dbReference>
<dbReference type="PROSITE" id="PS50222">
    <property type="entry name" value="EF_HAND_2"/>
    <property type="match status" value="1"/>
</dbReference>
<feature type="region of interest" description="Disordered" evidence="4">
    <location>
        <begin position="25"/>
        <end position="53"/>
    </location>
</feature>
<dbReference type="InterPro" id="IPR018247">
    <property type="entry name" value="EF_Hand_1_Ca_BS"/>
</dbReference>
<gene>
    <name evidence="6" type="ORF">BEU02_00255</name>
</gene>
<dbReference type="InterPro" id="IPR008972">
    <property type="entry name" value="Cupredoxin"/>
</dbReference>
<dbReference type="GO" id="GO:0009055">
    <property type="term" value="F:electron transfer activity"/>
    <property type="evidence" value="ECO:0007669"/>
    <property type="project" value="InterPro"/>
</dbReference>
<keyword evidence="1 3" id="KW-0479">Metal-binding</keyword>
<evidence type="ECO:0000256" key="1">
    <source>
        <dbReference type="ARBA" id="ARBA00022723"/>
    </source>
</evidence>
<protein>
    <recommendedName>
        <fullName evidence="5">EF-hand domain-containing protein</fullName>
    </recommendedName>
</protein>
<evidence type="ECO:0000259" key="5">
    <source>
        <dbReference type="PROSITE" id="PS50222"/>
    </source>
</evidence>
<dbReference type="InterPro" id="IPR000923">
    <property type="entry name" value="BlueCu_1"/>
</dbReference>
<dbReference type="CDD" id="cd00051">
    <property type="entry name" value="EFh"/>
    <property type="match status" value="1"/>
</dbReference>
<feature type="domain" description="EF-hand" evidence="5">
    <location>
        <begin position="48"/>
        <end position="74"/>
    </location>
</feature>
<feature type="region of interest" description="Disordered" evidence="4">
    <location>
        <begin position="946"/>
        <end position="1033"/>
    </location>
</feature>
<organism evidence="6 7">
    <name type="scientific">Marine Group III euryarchaeote CG-Epi5</name>
    <dbReference type="NCBI Taxonomy" id="1888999"/>
    <lineage>
        <taxon>Archaea</taxon>
        <taxon>Methanobacteriati</taxon>
        <taxon>Thermoplasmatota</taxon>
        <taxon>Thermoplasmata</taxon>
        <taxon>Candidatus Thermoprofundales</taxon>
    </lineage>
</organism>
<dbReference type="SUPFAM" id="SSF49503">
    <property type="entry name" value="Cupredoxins"/>
    <property type="match status" value="1"/>
</dbReference>
<evidence type="ECO:0000313" key="7">
    <source>
        <dbReference type="Proteomes" id="UP000183686"/>
    </source>
</evidence>
<feature type="region of interest" description="Disordered" evidence="4">
    <location>
        <begin position="306"/>
        <end position="327"/>
    </location>
</feature>
<evidence type="ECO:0000256" key="4">
    <source>
        <dbReference type="SAM" id="MobiDB-lite"/>
    </source>
</evidence>
<dbReference type="InterPro" id="IPR011992">
    <property type="entry name" value="EF-hand-dom_pair"/>
</dbReference>
<dbReference type="GO" id="GO:0005509">
    <property type="term" value="F:calcium ion binding"/>
    <property type="evidence" value="ECO:0007669"/>
    <property type="project" value="InterPro"/>
</dbReference>
<feature type="binding site" evidence="3">
    <location>
        <position position="1204"/>
    </location>
    <ligand>
        <name>Cu cation</name>
        <dbReference type="ChEBI" id="CHEBI:23378"/>
    </ligand>
</feature>
<dbReference type="PRINTS" id="PR00157">
    <property type="entry name" value="PLASTOCYANIN"/>
</dbReference>
<dbReference type="Proteomes" id="UP000183686">
    <property type="component" value="Unassembled WGS sequence"/>
</dbReference>
<dbReference type="Pfam" id="PF00127">
    <property type="entry name" value="Copper-bind"/>
    <property type="match status" value="1"/>
</dbReference>
<evidence type="ECO:0000256" key="3">
    <source>
        <dbReference type="PIRSR" id="PIRSR602387-1"/>
    </source>
</evidence>
<accession>A0A1J5TPV2</accession>
<dbReference type="GO" id="GO:0005507">
    <property type="term" value="F:copper ion binding"/>
    <property type="evidence" value="ECO:0007669"/>
    <property type="project" value="InterPro"/>
</dbReference>
<dbReference type="AlphaFoldDB" id="A0A1J5TPV2"/>
<comment type="caution">
    <text evidence="6">The sequence shown here is derived from an EMBL/GenBank/DDBJ whole genome shotgun (WGS) entry which is preliminary data.</text>
</comment>
<dbReference type="Gene3D" id="1.10.238.10">
    <property type="entry name" value="EF-hand"/>
    <property type="match status" value="1"/>
</dbReference>
<sequence>MLAVFFMMVMSAFVAVPAYNVSAEDHNGEEHDHDEDNGDHNDHGLPSFSDLDENGNGTIEFNELMTICPEDQSEDQCRGIFDQYSGDDGVIDENEYQRFVSDVTSPDDGPDSMMVCYDIDTHEIDFSITTPEACNEAGLMWVSANSGPNDGDDNWDIENLRVHIKMESLGDWLVTLEVDYPVDESNNFREDLAQFCTDMMGGSGDEITQDCYEQFLMREDDDDHGDHDEWNCPPGLTDDECDMMEDCLDNDMAGMSCQRMMYDYCNDNPNACDSHDDDGNFFYAMFAYEDGDITAEEFMSNNAIQSMFNDDDNDDGTDGGPSDNWGQGKYDLYTFTPEMGGNVKISSHFLMDYIGSPNFICGNGNEIPFYYVNDGSGNCDDGADEQWYDSNTPNDTSDDCQEWNDSDCVGEEVNWFDCHDGTKVWINQVNNGIWNCNDGEDEYHNDYNYWHGNIYLLSGEFMGDDIGTELTPDHVAFMKSEMYYCGWSDDNKTYVDCGNYVDADLVAGNTYTLVTMGTCNTYDEEMDCQTGNYMHTMHMEDGTSMNMSGNVTYDHPMADFSEMMNLNDDSMFGNFVLYDERAFAVGEDGFTGMFMTYGNACEDYDNDGVDDNCYGTSPTLYLYEAFNSSDTESGLVGSAMPIWDDEFDCPDEMQNCTAAMMDVELTPGNYTIVTTFRVHNALFMNMIQTADGVTVSQWDGELRNAHFEHDENSNHTLVEGNDRIYMPYPEYPDYGPECYDEDDNVIDCDDMMDSFALVFAFMENMTAYEDGDMNATVAADNVLGILNAMVDNGFFDRDEDHDDHMSLDSFNVSSWDSANDLEEIVGWYNDQYYNHDIHINMTVGDFLAMCEGISDEVNEEVAQCVLDKALSMIHVDHQDGDHVEWNDFSYCEWEGADWDGDMMWYCDEDGDNTDFEDYWYYCEEHDDSMDSTMFFCTDDFGQSSDYENSASNDHYVTGGRPDEHHDNDDHDDHGDHDDHDNDDHDDHGDHDDNDSDDNPAMLDGIAGIQDPQDAGDNCRPSADDPHLLGSVSDNEDHPLSCSFEFKISFEGVDNSLDTHEAYIPFEDEQVWTLKIEMLEGYEFISCDNCDVDDEGVMTGSGPVKITFAKAEPQPDCDYVVGLSADGMAFDPVKLAIKAGETVCWQWKDASMAHNVLELEGEYDSTMNLTNINFGFSSGEPAMTVDYRHTFTENDKVHYYVCEPHAQLGMVGQITVGNGTEDPVQQALDDNEVPSIGFVVGSLVLVGAAGLRRRIH</sequence>
<dbReference type="InterPro" id="IPR002387">
    <property type="entry name" value="Plastocyanin"/>
</dbReference>
<feature type="binding site" evidence="3">
    <location>
        <position position="1209"/>
    </location>
    <ligand>
        <name>Cu cation</name>
        <dbReference type="ChEBI" id="CHEBI:23378"/>
    </ligand>
</feature>
<feature type="compositionally biased region" description="Basic and acidic residues" evidence="4">
    <location>
        <begin position="960"/>
        <end position="990"/>
    </location>
</feature>
<dbReference type="SUPFAM" id="SSF47473">
    <property type="entry name" value="EF-hand"/>
    <property type="match status" value="1"/>
</dbReference>